<keyword evidence="3 8" id="KW-1003">Cell membrane</keyword>
<keyword evidence="4" id="KW-0997">Cell inner membrane</keyword>
<evidence type="ECO:0000256" key="2">
    <source>
        <dbReference type="ARBA" id="ARBA00008255"/>
    </source>
</evidence>
<keyword evidence="6 8" id="KW-1133">Transmembrane helix</keyword>
<comment type="similarity">
    <text evidence="2 8">Belongs to the UPF0283 family.</text>
</comment>
<gene>
    <name evidence="10" type="ORF">DEM27_09420</name>
</gene>
<keyword evidence="5 8" id="KW-0812">Transmembrane</keyword>
<evidence type="ECO:0000256" key="7">
    <source>
        <dbReference type="ARBA" id="ARBA00023136"/>
    </source>
</evidence>
<dbReference type="PANTHER" id="PTHR39342:SF1">
    <property type="entry name" value="UPF0283 MEMBRANE PROTEIN YCJF"/>
    <property type="match status" value="1"/>
</dbReference>
<feature type="compositionally biased region" description="Basic and acidic residues" evidence="9">
    <location>
        <begin position="1"/>
        <end position="13"/>
    </location>
</feature>
<dbReference type="GO" id="GO:0005886">
    <property type="term" value="C:plasma membrane"/>
    <property type="evidence" value="ECO:0007669"/>
    <property type="project" value="UniProtKB-SubCell"/>
</dbReference>
<dbReference type="RefSeq" id="WP_109457961.1">
    <property type="nucleotide sequence ID" value="NZ_QFBC01000003.1"/>
</dbReference>
<feature type="transmembrane region" description="Helical" evidence="8">
    <location>
        <begin position="85"/>
        <end position="103"/>
    </location>
</feature>
<proteinExistence type="inferred from homology"/>
<sequence>MRPPEPQKADRTSARKPAAFRIEEEEAETPAVAPPPLRRSPQSFDEAVVMTPDELDPFLSEKAPDEATSLIVPEPRRKRFSFGKLAAGAFGILLSLALGLWTDQLIRDLFSRADWLGYTAIGAVAIGILAVLALAGRELAGLFRLTAVQSLKTDAEAARLAGGPKPARAVVDRLLALLSSRAETAKGRATLKATEGEIIDGPHLIDLAERELLTPLDRQARALILGASKRVSVVTAVSPRAIVDLLYVLFEAVRLVRNMAELYGGRPGALGMMRLFRDVLAHLAVTGSIAVGDSLVQQVLGHGLASKLSARLGEGVVNGLMTARIGIAAMDLCRPLAFRALKRPGIGDFMGDLAPSFSGGAK</sequence>
<dbReference type="AlphaFoldDB" id="A0A2U2DTD7"/>
<evidence type="ECO:0000256" key="6">
    <source>
        <dbReference type="ARBA" id="ARBA00022989"/>
    </source>
</evidence>
<dbReference type="Pfam" id="PF05128">
    <property type="entry name" value="DUF697"/>
    <property type="match status" value="1"/>
</dbReference>
<dbReference type="EMBL" id="QFBC01000003">
    <property type="protein sequence ID" value="PWE56585.1"/>
    <property type="molecule type" value="Genomic_DNA"/>
</dbReference>
<dbReference type="NCBIfam" id="TIGR01620">
    <property type="entry name" value="hyp_HI0043"/>
    <property type="match status" value="1"/>
</dbReference>
<comment type="caution">
    <text evidence="10">The sequence shown here is derived from an EMBL/GenBank/DDBJ whole genome shotgun (WGS) entry which is preliminary data.</text>
</comment>
<reference evidence="10 11" key="1">
    <citation type="submission" date="2018-05" db="EMBL/GenBank/DDBJ databases">
        <title>The draft genome of strain NS-104.</title>
        <authorList>
            <person name="Hang P."/>
            <person name="Jiang J."/>
        </authorList>
    </citation>
    <scope>NUCLEOTIDE SEQUENCE [LARGE SCALE GENOMIC DNA]</scope>
    <source>
        <strain evidence="10 11">NS-104</strain>
    </source>
</reference>
<evidence type="ECO:0000256" key="5">
    <source>
        <dbReference type="ARBA" id="ARBA00022692"/>
    </source>
</evidence>
<dbReference type="HAMAP" id="MF_01085">
    <property type="entry name" value="UPF0283"/>
    <property type="match status" value="1"/>
</dbReference>
<evidence type="ECO:0000313" key="11">
    <source>
        <dbReference type="Proteomes" id="UP000245252"/>
    </source>
</evidence>
<name>A0A2U2DTD7_9HYPH</name>
<feature type="transmembrane region" description="Helical" evidence="8">
    <location>
        <begin position="115"/>
        <end position="135"/>
    </location>
</feature>
<evidence type="ECO:0000256" key="8">
    <source>
        <dbReference type="HAMAP-Rule" id="MF_01085"/>
    </source>
</evidence>
<dbReference type="OrthoDB" id="9816060at2"/>
<evidence type="ECO:0000256" key="9">
    <source>
        <dbReference type="SAM" id="MobiDB-lite"/>
    </source>
</evidence>
<keyword evidence="11" id="KW-1185">Reference proteome</keyword>
<organism evidence="10 11">
    <name type="scientific">Metarhizobium album</name>
    <dbReference type="NCBI Taxonomy" id="2182425"/>
    <lineage>
        <taxon>Bacteria</taxon>
        <taxon>Pseudomonadati</taxon>
        <taxon>Pseudomonadota</taxon>
        <taxon>Alphaproteobacteria</taxon>
        <taxon>Hyphomicrobiales</taxon>
        <taxon>Rhizobiaceae</taxon>
        <taxon>Metarhizobium</taxon>
    </lineage>
</organism>
<evidence type="ECO:0000256" key="3">
    <source>
        <dbReference type="ARBA" id="ARBA00022475"/>
    </source>
</evidence>
<dbReference type="Proteomes" id="UP000245252">
    <property type="component" value="Unassembled WGS sequence"/>
</dbReference>
<accession>A0A2U2DTD7</accession>
<dbReference type="InterPro" id="IPR021147">
    <property type="entry name" value="DUF697"/>
</dbReference>
<feature type="region of interest" description="Disordered" evidence="9">
    <location>
        <begin position="1"/>
        <end position="43"/>
    </location>
</feature>
<evidence type="ECO:0000256" key="1">
    <source>
        <dbReference type="ARBA" id="ARBA00004429"/>
    </source>
</evidence>
<keyword evidence="7 8" id="KW-0472">Membrane</keyword>
<evidence type="ECO:0000313" key="10">
    <source>
        <dbReference type="EMBL" id="PWE56585.1"/>
    </source>
</evidence>
<dbReference type="InterPro" id="IPR006507">
    <property type="entry name" value="UPF0283"/>
</dbReference>
<dbReference type="PANTHER" id="PTHR39342">
    <property type="entry name" value="UPF0283 MEMBRANE PROTEIN YCJF"/>
    <property type="match status" value="1"/>
</dbReference>
<evidence type="ECO:0000256" key="4">
    <source>
        <dbReference type="ARBA" id="ARBA00022519"/>
    </source>
</evidence>
<protein>
    <recommendedName>
        <fullName evidence="8">UPF0283 membrane protein DEM27_09420</fullName>
    </recommendedName>
</protein>
<comment type="subcellular location">
    <subcellularLocation>
        <location evidence="1">Cell inner membrane</location>
        <topology evidence="1">Multi-pass membrane protein</topology>
    </subcellularLocation>
    <subcellularLocation>
        <location evidence="8">Cell membrane</location>
        <topology evidence="8">Multi-pass membrane protein</topology>
    </subcellularLocation>
</comment>